<comment type="caution">
    <text evidence="1">The sequence shown here is derived from an EMBL/GenBank/DDBJ whole genome shotgun (WGS) entry which is preliminary data.</text>
</comment>
<proteinExistence type="predicted"/>
<dbReference type="EMBL" id="JBIMZQ010000036">
    <property type="protein sequence ID" value="KAL3661480.1"/>
    <property type="molecule type" value="Genomic_DNA"/>
</dbReference>
<dbReference type="Proteomes" id="UP001632037">
    <property type="component" value="Unassembled WGS sequence"/>
</dbReference>
<sequence>MEEAVVGKMQVLTPQQLSALNEAKVMIRMDNEQYLRDHPDVAKLMRALMRSILRNRPANPSTFAYEFFSRNRTCIRQDLDAKE</sequence>
<reference evidence="1 2" key="1">
    <citation type="submission" date="2024-09" db="EMBL/GenBank/DDBJ databases">
        <title>Genome sequencing and assembly of Phytophthora oleae, isolate VK10A, causative agent of rot of olive drupes.</title>
        <authorList>
            <person name="Conti Taguali S."/>
            <person name="Riolo M."/>
            <person name="La Spada F."/>
            <person name="Cacciola S.O."/>
            <person name="Dionisio G."/>
        </authorList>
    </citation>
    <scope>NUCLEOTIDE SEQUENCE [LARGE SCALE GENOMIC DNA]</scope>
    <source>
        <strain evidence="1 2">VK10A</strain>
    </source>
</reference>
<evidence type="ECO:0000313" key="2">
    <source>
        <dbReference type="Proteomes" id="UP001632037"/>
    </source>
</evidence>
<evidence type="ECO:0008006" key="3">
    <source>
        <dbReference type="Google" id="ProtNLM"/>
    </source>
</evidence>
<evidence type="ECO:0000313" key="1">
    <source>
        <dbReference type="EMBL" id="KAL3661480.1"/>
    </source>
</evidence>
<name>A0ABD3F7P4_9STRA</name>
<dbReference type="InterPro" id="IPR059162">
    <property type="entry name" value="RIIAD1"/>
</dbReference>
<dbReference type="CDD" id="cd22971">
    <property type="entry name" value="DD_RIIAD1"/>
    <property type="match status" value="1"/>
</dbReference>
<protein>
    <recommendedName>
        <fullName evidence="3">RIIa domain-containing protein</fullName>
    </recommendedName>
</protein>
<dbReference type="Gene3D" id="1.20.890.10">
    <property type="entry name" value="cAMP-dependent protein kinase regulatory subunit, dimerization-anchoring domain"/>
    <property type="match status" value="1"/>
</dbReference>
<accession>A0ABD3F7P4</accession>
<dbReference type="SUPFAM" id="SSF47391">
    <property type="entry name" value="Dimerization-anchoring domain of cAMP-dependent PK regulatory subunit"/>
    <property type="match status" value="1"/>
</dbReference>
<dbReference type="AlphaFoldDB" id="A0ABD3F7P4"/>
<keyword evidence="2" id="KW-1185">Reference proteome</keyword>
<gene>
    <name evidence="1" type="ORF">V7S43_013678</name>
</gene>
<organism evidence="1 2">
    <name type="scientific">Phytophthora oleae</name>
    <dbReference type="NCBI Taxonomy" id="2107226"/>
    <lineage>
        <taxon>Eukaryota</taxon>
        <taxon>Sar</taxon>
        <taxon>Stramenopiles</taxon>
        <taxon>Oomycota</taxon>
        <taxon>Peronosporomycetes</taxon>
        <taxon>Peronosporales</taxon>
        <taxon>Peronosporaceae</taxon>
        <taxon>Phytophthora</taxon>
    </lineage>
</organism>